<dbReference type="HOGENOM" id="CLU_058196_1_0_9"/>
<proteinExistence type="predicted"/>
<name>A0A0E2HC44_9FIRM</name>
<evidence type="ECO:0000256" key="1">
    <source>
        <dbReference type="SAM" id="MobiDB-lite"/>
    </source>
</evidence>
<dbReference type="PANTHER" id="PTHR35271:SF1">
    <property type="entry name" value="ABC TRANSPORTER, SUBSTRATE-BINDING LIPOPROTEIN"/>
    <property type="match status" value="1"/>
</dbReference>
<dbReference type="PANTHER" id="PTHR35271">
    <property type="entry name" value="ABC TRANSPORTER, SUBSTRATE-BINDING LIPOPROTEIN-RELATED"/>
    <property type="match status" value="1"/>
</dbReference>
<sequence length="355" mass="36491">MKKISKIMSLVLAGVMVLSMTACGGNTAETTAAATEAQKETAADAAAKAEETTEGETSESETAAKAEGTTYKIGVLQLVQHTALDAANDGFIAALDDAGIVYEVDQQNASGDQSACQTVASKFANEKKDLILAIATPAAQAMVGAVEDTPVLITAVTDPAESGLVNTNEKPGANVTGTSDLTPVKEQIDLLKQLVPDARTVGVLYCSAESNSKIQADMAKEAIAAAGMQSKEYTVSSSNEIQTVVQSMVGAVDAVYAPTDNVIAAGMATVGMVAGDNKLPVICGEAGMVQNGGLATYGIDYYQLGYMTGQQAVKILTEGASPADMPIEYLPAEKCELTVNEETAQTLGIDVSGAR</sequence>
<feature type="region of interest" description="Disordered" evidence="1">
    <location>
        <begin position="36"/>
        <end position="64"/>
    </location>
</feature>
<evidence type="ECO:0000313" key="3">
    <source>
        <dbReference type="EMBL" id="ENZ15634.1"/>
    </source>
</evidence>
<dbReference type="RefSeq" id="WP_002583446.1">
    <property type="nucleotide sequence ID" value="NZ_KB851020.1"/>
</dbReference>
<feature type="compositionally biased region" description="Basic and acidic residues" evidence="1">
    <location>
        <begin position="37"/>
        <end position="51"/>
    </location>
</feature>
<dbReference type="CDD" id="cd06325">
    <property type="entry name" value="PBP1_ABC_unchar_transporter"/>
    <property type="match status" value="1"/>
</dbReference>
<dbReference type="InterPro" id="IPR007487">
    <property type="entry name" value="ABC_transpt-TYRBP-like"/>
</dbReference>
<dbReference type="Gene3D" id="3.40.50.2300">
    <property type="match status" value="2"/>
</dbReference>
<keyword evidence="2" id="KW-0732">Signal</keyword>
<dbReference type="GeneID" id="57960017"/>
<evidence type="ECO:0000313" key="4">
    <source>
        <dbReference type="Proteomes" id="UP000013085"/>
    </source>
</evidence>
<protein>
    <submittedName>
        <fullName evidence="3">ABC transporter substrate-binding protein</fullName>
    </submittedName>
</protein>
<gene>
    <name evidence="3" type="ORF">HMPREF1090_02207</name>
</gene>
<dbReference type="EMBL" id="AGYR01000022">
    <property type="protein sequence ID" value="ENZ15634.1"/>
    <property type="molecule type" value="Genomic_DNA"/>
</dbReference>
<accession>A0A0E2HC44</accession>
<feature type="signal peptide" evidence="2">
    <location>
        <begin position="1"/>
        <end position="24"/>
    </location>
</feature>
<dbReference type="SUPFAM" id="SSF53822">
    <property type="entry name" value="Periplasmic binding protein-like I"/>
    <property type="match status" value="1"/>
</dbReference>
<comment type="caution">
    <text evidence="3">The sequence shown here is derived from an EMBL/GenBank/DDBJ whole genome shotgun (WGS) entry which is preliminary data.</text>
</comment>
<organism evidence="3 4">
    <name type="scientific">[Clostridium] clostridioforme 90A8</name>
    <dbReference type="NCBI Taxonomy" id="999408"/>
    <lineage>
        <taxon>Bacteria</taxon>
        <taxon>Bacillati</taxon>
        <taxon>Bacillota</taxon>
        <taxon>Clostridia</taxon>
        <taxon>Lachnospirales</taxon>
        <taxon>Lachnospiraceae</taxon>
        <taxon>Enterocloster</taxon>
    </lineage>
</organism>
<dbReference type="InterPro" id="IPR028082">
    <property type="entry name" value="Peripla_BP_I"/>
</dbReference>
<dbReference type="Pfam" id="PF04392">
    <property type="entry name" value="ABC_sub_bind"/>
    <property type="match status" value="1"/>
</dbReference>
<evidence type="ECO:0000256" key="2">
    <source>
        <dbReference type="SAM" id="SignalP"/>
    </source>
</evidence>
<dbReference type="PATRIC" id="fig|999408.3.peg.2370"/>
<dbReference type="AlphaFoldDB" id="A0A0E2HC44"/>
<reference evidence="3 4" key="1">
    <citation type="submission" date="2013-01" db="EMBL/GenBank/DDBJ databases">
        <title>The Genome Sequence of Clostridium clostridioforme 90A8.</title>
        <authorList>
            <consortium name="The Broad Institute Genome Sequencing Platform"/>
            <person name="Earl A."/>
            <person name="Ward D."/>
            <person name="Feldgarden M."/>
            <person name="Gevers D."/>
            <person name="Courvalin P."/>
            <person name="Lambert T."/>
            <person name="Walker B."/>
            <person name="Young S.K."/>
            <person name="Zeng Q."/>
            <person name="Gargeya S."/>
            <person name="Fitzgerald M."/>
            <person name="Haas B."/>
            <person name="Abouelleil A."/>
            <person name="Alvarado L."/>
            <person name="Arachchi H.M."/>
            <person name="Berlin A.M."/>
            <person name="Chapman S.B."/>
            <person name="Dewar J."/>
            <person name="Goldberg J."/>
            <person name="Griggs A."/>
            <person name="Gujja S."/>
            <person name="Hansen M."/>
            <person name="Howarth C."/>
            <person name="Imamovic A."/>
            <person name="Larimer J."/>
            <person name="McCowan C."/>
            <person name="Murphy C."/>
            <person name="Neiman D."/>
            <person name="Pearson M."/>
            <person name="Priest M."/>
            <person name="Roberts A."/>
            <person name="Saif S."/>
            <person name="Shea T."/>
            <person name="Sisk P."/>
            <person name="Sykes S."/>
            <person name="Wortman J."/>
            <person name="Nusbaum C."/>
            <person name="Birren B."/>
        </authorList>
    </citation>
    <scope>NUCLEOTIDE SEQUENCE [LARGE SCALE GENOMIC DNA]</scope>
    <source>
        <strain evidence="3 4">90A8</strain>
    </source>
</reference>
<dbReference type="Proteomes" id="UP000013085">
    <property type="component" value="Unassembled WGS sequence"/>
</dbReference>
<feature type="chain" id="PRO_5039615633" evidence="2">
    <location>
        <begin position="25"/>
        <end position="355"/>
    </location>
</feature>
<dbReference type="PROSITE" id="PS51257">
    <property type="entry name" value="PROKAR_LIPOPROTEIN"/>
    <property type="match status" value="1"/>
</dbReference>